<dbReference type="GO" id="GO:0005829">
    <property type="term" value="C:cytosol"/>
    <property type="evidence" value="ECO:0007669"/>
    <property type="project" value="TreeGrafter"/>
</dbReference>
<dbReference type="InterPro" id="IPR002937">
    <property type="entry name" value="Amino_oxidase"/>
</dbReference>
<dbReference type="AlphaFoldDB" id="A0A1F4VZ75"/>
<dbReference type="NCBIfam" id="NF005548">
    <property type="entry name" value="PRK07208.1-4"/>
    <property type="match status" value="1"/>
</dbReference>
<evidence type="ECO:0000313" key="2">
    <source>
        <dbReference type="EMBL" id="OGC62318.1"/>
    </source>
</evidence>
<evidence type="ECO:0000259" key="1">
    <source>
        <dbReference type="Pfam" id="PF01593"/>
    </source>
</evidence>
<protein>
    <recommendedName>
        <fullName evidence="1">Amine oxidase domain-containing protein</fullName>
    </recommendedName>
</protein>
<reference evidence="2 3" key="1">
    <citation type="journal article" date="2016" name="Nat. Commun.">
        <title>Thousands of microbial genomes shed light on interconnected biogeochemical processes in an aquifer system.</title>
        <authorList>
            <person name="Anantharaman K."/>
            <person name="Brown C.T."/>
            <person name="Hug L.A."/>
            <person name="Sharon I."/>
            <person name="Castelle C.J."/>
            <person name="Probst A.J."/>
            <person name="Thomas B.C."/>
            <person name="Singh A."/>
            <person name="Wilkins M.J."/>
            <person name="Karaoz U."/>
            <person name="Brodie E.L."/>
            <person name="Williams K.H."/>
            <person name="Hubbard S.S."/>
            <person name="Banfield J.F."/>
        </authorList>
    </citation>
    <scope>NUCLEOTIDE SEQUENCE [LARGE SCALE GENOMIC DNA]</scope>
</reference>
<dbReference type="PANTHER" id="PTHR21197:SF0">
    <property type="entry name" value="UDP-GALACTOPYRANOSE MUTASE"/>
    <property type="match status" value="1"/>
</dbReference>
<dbReference type="GO" id="GO:0050660">
    <property type="term" value="F:flavin adenine dinucleotide binding"/>
    <property type="evidence" value="ECO:0007669"/>
    <property type="project" value="TreeGrafter"/>
</dbReference>
<dbReference type="Proteomes" id="UP000176614">
    <property type="component" value="Unassembled WGS sequence"/>
</dbReference>
<dbReference type="InterPro" id="IPR036188">
    <property type="entry name" value="FAD/NAD-bd_sf"/>
</dbReference>
<gene>
    <name evidence="2" type="ORF">A2264_02000</name>
</gene>
<dbReference type="GO" id="GO:0016491">
    <property type="term" value="F:oxidoreductase activity"/>
    <property type="evidence" value="ECO:0007669"/>
    <property type="project" value="InterPro"/>
</dbReference>
<proteinExistence type="predicted"/>
<dbReference type="EMBL" id="MEVT01000021">
    <property type="protein sequence ID" value="OGC62318.1"/>
    <property type="molecule type" value="Genomic_DNA"/>
</dbReference>
<dbReference type="Pfam" id="PF01593">
    <property type="entry name" value="Amino_oxidase"/>
    <property type="match status" value="1"/>
</dbReference>
<dbReference type="PRINTS" id="PR00419">
    <property type="entry name" value="ADXRDTASE"/>
</dbReference>
<evidence type="ECO:0000313" key="3">
    <source>
        <dbReference type="Proteomes" id="UP000176614"/>
    </source>
</evidence>
<dbReference type="GO" id="GO:0008767">
    <property type="term" value="F:UDP-galactopyranose mutase activity"/>
    <property type="evidence" value="ECO:0007669"/>
    <property type="project" value="TreeGrafter"/>
</dbReference>
<name>A0A1F4VZ75_UNCKA</name>
<organism evidence="2 3">
    <name type="scientific">candidate division WWE3 bacterium RIFOXYA2_FULL_46_9</name>
    <dbReference type="NCBI Taxonomy" id="1802636"/>
    <lineage>
        <taxon>Bacteria</taxon>
        <taxon>Katanobacteria</taxon>
    </lineage>
</organism>
<dbReference type="SUPFAM" id="SSF51905">
    <property type="entry name" value="FAD/NAD(P)-binding domain"/>
    <property type="match status" value="1"/>
</dbReference>
<comment type="caution">
    <text evidence="2">The sequence shown here is derived from an EMBL/GenBank/DDBJ whole genome shotgun (WGS) entry which is preliminary data.</text>
</comment>
<dbReference type="Gene3D" id="3.50.50.60">
    <property type="entry name" value="FAD/NAD(P)-binding domain"/>
    <property type="match status" value="1"/>
</dbReference>
<dbReference type="PANTHER" id="PTHR21197">
    <property type="entry name" value="UDP-GALACTOPYRANOSE MUTASE"/>
    <property type="match status" value="1"/>
</dbReference>
<sequence length="474" mass="54406">MSNSKKIAIIGAGPAGLSAGYELAKKAYLVDVYEADDTVGGMCKSLNLWGTTVDTGPHRFFSKNRRVNELWLEVVKDEYKFVNRLTRINYRNKFYNYPLKPFNALSNLGILETALCVLSYLKEKLSPTPDKGTFETWVISRFGKRLYHHFFKTYSEKLWGIKCHELDADFAKQRIKKFSLTEAMKSVFIKTDHATLVEKFAYPLKGTGYVYSKMADRIKELGGNVYTSRPIRKVLVEGNAVCGIELPDGQQVKYDHVISTMPLTTLVENLPNLPSQVEENVKKLKFRNTLIVYLNVPHHELFPDQWLYIHAPDVLVGRITNFRNWIPELYGDQNKYSVLALEYWFHDNDVLWKSDDTSYIINKAIEEIEALGLTGNCEITQGHVLRIPKCYPIYEPGYKDYLSPIESYLNSLENLTVIGRGGAFKYNNQDHSIYMGILAAENIADNKNHNLWEVNTDDEYQEDETGLAKQNNNI</sequence>
<feature type="domain" description="Amine oxidase" evidence="1">
    <location>
        <begin position="15"/>
        <end position="418"/>
    </location>
</feature>
<accession>A0A1F4VZ75</accession>